<name>A0A9X3WQM8_9BACI</name>
<evidence type="ECO:0000313" key="2">
    <source>
        <dbReference type="Proteomes" id="UP001145050"/>
    </source>
</evidence>
<dbReference type="InterPro" id="IPR058870">
    <property type="entry name" value="YuzC"/>
</dbReference>
<protein>
    <submittedName>
        <fullName evidence="1">Uncharacterized protein</fullName>
    </submittedName>
</protein>
<proteinExistence type="predicted"/>
<comment type="caution">
    <text evidence="1">The sequence shown here is derived from an EMBL/GenBank/DDBJ whole genome shotgun (WGS) entry which is preliminary data.</text>
</comment>
<accession>A0A9X3WQM8</accession>
<reference evidence="1" key="1">
    <citation type="submission" date="2022-06" db="EMBL/GenBank/DDBJ databases">
        <title>Aquibacillus sp. a new bacterium isolated from soil saline samples.</title>
        <authorList>
            <person name="Galisteo C."/>
            <person name="De La Haba R."/>
            <person name="Sanchez-Porro C."/>
            <person name="Ventosa A."/>
        </authorList>
    </citation>
    <scope>NUCLEOTIDE SEQUENCE</scope>
    <source>
        <strain evidence="1">3ASR75-11</strain>
    </source>
</reference>
<evidence type="ECO:0000313" key="1">
    <source>
        <dbReference type="EMBL" id="MDC3422928.1"/>
    </source>
</evidence>
<dbReference type="RefSeq" id="WP_272434558.1">
    <property type="nucleotide sequence ID" value="NZ_JAMQKB010000001.1"/>
</dbReference>
<keyword evidence="2" id="KW-1185">Reference proteome</keyword>
<dbReference type="Proteomes" id="UP001145050">
    <property type="component" value="Unassembled WGS sequence"/>
</dbReference>
<sequence>MRFAHYSYRPYPICHTQNPNDMVYSSFPVSRYRQEETEYPEIDPNQLLQSANTFQNLMDEADKIVNAFSDSKEFCYKVIDAAQKNEKDKVEQYIKSTGIEQPISISYNPDGIHLTLSDVTNDIECCELSIALHW</sequence>
<dbReference type="AlphaFoldDB" id="A0A9X3WQM8"/>
<dbReference type="EMBL" id="JAMQKB010000001">
    <property type="protein sequence ID" value="MDC3422928.1"/>
    <property type="molecule type" value="Genomic_DNA"/>
</dbReference>
<dbReference type="Pfam" id="PF26344">
    <property type="entry name" value="YuzC"/>
    <property type="match status" value="1"/>
</dbReference>
<organism evidence="1 2">
    <name type="scientific">Terrihalobacillus insolitus</name>
    <dbReference type="NCBI Taxonomy" id="2950438"/>
    <lineage>
        <taxon>Bacteria</taxon>
        <taxon>Bacillati</taxon>
        <taxon>Bacillota</taxon>
        <taxon>Bacilli</taxon>
        <taxon>Bacillales</taxon>
        <taxon>Bacillaceae</taxon>
        <taxon>Terrihalobacillus</taxon>
    </lineage>
</organism>
<gene>
    <name evidence="1" type="ORF">NC797_00215</name>
</gene>